<keyword evidence="1" id="KW-0614">Plasmid</keyword>
<dbReference type="Proteomes" id="UP000826513">
    <property type="component" value="Plasmid pTiAF3.44"/>
</dbReference>
<dbReference type="RefSeq" id="WP_027676402.1">
    <property type="nucleotide sequence ID" value="NZ_CP039694.1"/>
</dbReference>
<reference evidence="2 4" key="2">
    <citation type="submission" date="2021-03" db="EMBL/GenBank/DDBJ databases">
        <title>Rapid diversification of plasmids in a genus of pathogenic and nitrogen fixing bacteria.</title>
        <authorList>
            <person name="Weisberg A.J."/>
            <person name="Miller M."/>
            <person name="Ream W."/>
            <person name="Grunwald N.J."/>
            <person name="Chang J.H."/>
        </authorList>
    </citation>
    <scope>NUCLEOTIDE SEQUENCE [LARGE SCALE GENOMIC DNA]</scope>
    <source>
        <strain evidence="2 4">AF3.44</strain>
        <plasmid evidence="2 4">pTiAF3.44</plasmid>
    </source>
</reference>
<gene>
    <name evidence="1" type="ORF">CFBP5473_23145</name>
    <name evidence="2" type="ORF">J5285_23815</name>
</gene>
<geneLocation type="plasmid" evidence="2 4">
    <name>pTiAF3.44</name>
</geneLocation>
<accession>A0A4D7E008</accession>
<dbReference type="Proteomes" id="UP000298545">
    <property type="component" value="Plasmid pTiCFBP5473"/>
</dbReference>
<organism evidence="1 3">
    <name type="scientific">Agrobacterium larrymoorei</name>
    <dbReference type="NCBI Taxonomy" id="160699"/>
    <lineage>
        <taxon>Bacteria</taxon>
        <taxon>Pseudomonadati</taxon>
        <taxon>Pseudomonadota</taxon>
        <taxon>Alphaproteobacteria</taxon>
        <taxon>Hyphomicrobiales</taxon>
        <taxon>Rhizobiaceae</taxon>
        <taxon>Rhizobium/Agrobacterium group</taxon>
        <taxon>Agrobacterium</taxon>
    </lineage>
</organism>
<dbReference type="EMBL" id="CP072169">
    <property type="protein sequence ID" value="QYA10234.1"/>
    <property type="molecule type" value="Genomic_DNA"/>
</dbReference>
<evidence type="ECO:0000313" key="1">
    <source>
        <dbReference type="EMBL" id="QCJ00898.1"/>
    </source>
</evidence>
<geneLocation type="plasmid" evidence="1">
    <name>pTiCFBP5473</name>
</geneLocation>
<protein>
    <submittedName>
        <fullName evidence="1">Uncharacterized protein</fullName>
    </submittedName>
</protein>
<dbReference type="KEGG" id="alf:CFBP5473_23145"/>
<evidence type="ECO:0000313" key="4">
    <source>
        <dbReference type="Proteomes" id="UP000826513"/>
    </source>
</evidence>
<proteinExistence type="predicted"/>
<dbReference type="EMBL" id="CP039694">
    <property type="protein sequence ID" value="QCJ00898.1"/>
    <property type="molecule type" value="Genomic_DNA"/>
</dbReference>
<evidence type="ECO:0000313" key="2">
    <source>
        <dbReference type="EMBL" id="QYA10234.1"/>
    </source>
</evidence>
<evidence type="ECO:0000313" key="3">
    <source>
        <dbReference type="Proteomes" id="UP000298545"/>
    </source>
</evidence>
<reference evidence="1 3" key="1">
    <citation type="submission" date="2019-04" db="EMBL/GenBank/DDBJ databases">
        <title>Complete genome sequence of Agrobacterium larrymoorei CFBP5473.</title>
        <authorList>
            <person name="Haryono M."/>
            <person name="Chou L."/>
            <person name="Lin Y.-C."/>
            <person name="Lai E.-M."/>
            <person name="Kuo C.-H."/>
        </authorList>
    </citation>
    <scope>NUCLEOTIDE SEQUENCE [LARGE SCALE GENOMIC DNA]</scope>
    <source>
        <strain evidence="1 3">CFBP5473</strain>
        <plasmid evidence="3">pticfbp5473</plasmid>
        <plasmid evidence="1">pTiCFBP5473</plasmid>
    </source>
</reference>
<keyword evidence="4" id="KW-1185">Reference proteome</keyword>
<dbReference type="AlphaFoldDB" id="A0A4D7E008"/>
<sequence length="146" mass="15908">MMDTGKSNRATAITKALSALEEASRTEAAARKREIDQWIAALAAAEVAAVKANTKSRSFQVNYRIKNSTSKKRGKAEQRRSALIALLESLKPAEKHTSTSTWIISLHIESAEKILDLLKGPVAPFDYLAIAEVGPNRAKFGDADLE</sequence>
<geneLocation type="plasmid" evidence="3">
    <name>pticfbp5473</name>
</geneLocation>
<name>A0A4D7E008_9HYPH</name>